<dbReference type="PRINTS" id="PR00352">
    <property type="entry name" value="3FE4SFRDOXIN"/>
</dbReference>
<feature type="domain" description="4Fe-4S ferredoxin-type" evidence="7">
    <location>
        <begin position="1"/>
        <end position="27"/>
    </location>
</feature>
<dbReference type="Gene3D" id="3.30.70.20">
    <property type="match status" value="1"/>
</dbReference>
<dbReference type="InterPro" id="IPR017896">
    <property type="entry name" value="4Fe4S_Fe-S-bd"/>
</dbReference>
<dbReference type="Proteomes" id="UP000808761">
    <property type="component" value="Unassembled WGS sequence"/>
</dbReference>
<evidence type="ECO:0000256" key="3">
    <source>
        <dbReference type="ARBA" id="ARBA00022723"/>
    </source>
</evidence>
<comment type="caution">
    <text evidence="8">The sequence shown here is derived from an EMBL/GenBank/DDBJ whole genome shotgun (WGS) entry which is preliminary data.</text>
</comment>
<keyword evidence="2" id="KW-0004">4Fe-4S</keyword>
<dbReference type="GO" id="GO:0051539">
    <property type="term" value="F:4 iron, 4 sulfur cluster binding"/>
    <property type="evidence" value="ECO:0007669"/>
    <property type="project" value="UniProtKB-KW"/>
</dbReference>
<accession>A0A9D6UK29</accession>
<dbReference type="InterPro" id="IPR050157">
    <property type="entry name" value="PSI_iron-sulfur_center"/>
</dbReference>
<dbReference type="PROSITE" id="PS00198">
    <property type="entry name" value="4FE4S_FER_1"/>
    <property type="match status" value="1"/>
</dbReference>
<keyword evidence="6" id="KW-0813">Transport</keyword>
<evidence type="ECO:0000256" key="1">
    <source>
        <dbReference type="ARBA" id="ARBA00001966"/>
    </source>
</evidence>
<evidence type="ECO:0000259" key="7">
    <source>
        <dbReference type="PROSITE" id="PS51379"/>
    </source>
</evidence>
<dbReference type="PROSITE" id="PS51379">
    <property type="entry name" value="4FE4S_FER_2"/>
    <property type="match status" value="2"/>
</dbReference>
<comment type="function">
    <text evidence="6">Ferredoxins are iron-sulfur proteins that transfer electrons in a wide variety of metabolic reactions.</text>
</comment>
<dbReference type="InterPro" id="IPR017900">
    <property type="entry name" value="4Fe4S_Fe_S_CS"/>
</dbReference>
<evidence type="ECO:0000256" key="5">
    <source>
        <dbReference type="ARBA" id="ARBA00023014"/>
    </source>
</evidence>
<feature type="domain" description="4Fe-4S ferredoxin-type" evidence="7">
    <location>
        <begin position="28"/>
        <end position="55"/>
    </location>
</feature>
<dbReference type="GO" id="GO:0005506">
    <property type="term" value="F:iron ion binding"/>
    <property type="evidence" value="ECO:0007669"/>
    <property type="project" value="UniProtKB-UniRule"/>
</dbReference>
<dbReference type="InterPro" id="IPR001080">
    <property type="entry name" value="3Fe4S_ferredoxin"/>
</dbReference>
<reference evidence="8" key="1">
    <citation type="submission" date="2020-07" db="EMBL/GenBank/DDBJ databases">
        <title>Huge and variable diversity of episymbiotic CPR bacteria and DPANN archaea in groundwater ecosystems.</title>
        <authorList>
            <person name="He C.Y."/>
            <person name="Keren R."/>
            <person name="Whittaker M."/>
            <person name="Farag I.F."/>
            <person name="Doudna J."/>
            <person name="Cate J.H.D."/>
            <person name="Banfield J.F."/>
        </authorList>
    </citation>
    <scope>NUCLEOTIDE SEQUENCE</scope>
    <source>
        <strain evidence="8">NC_groundwater_1860_Pr3_B-0.1um_51_7</strain>
    </source>
</reference>
<comment type="cofactor">
    <cofactor evidence="1">
        <name>[4Fe-4S] cluster</name>
        <dbReference type="ChEBI" id="CHEBI:49883"/>
    </cofactor>
</comment>
<organism evidence="8 9">
    <name type="scientific">Candidatus Saganbacteria bacterium</name>
    <dbReference type="NCBI Taxonomy" id="2575572"/>
    <lineage>
        <taxon>Bacteria</taxon>
        <taxon>Bacillati</taxon>
        <taxon>Saganbacteria</taxon>
    </lineage>
</organism>
<protein>
    <recommendedName>
        <fullName evidence="6">Ferredoxin</fullName>
    </recommendedName>
</protein>
<evidence type="ECO:0000313" key="8">
    <source>
        <dbReference type="EMBL" id="MBI5078552.1"/>
    </source>
</evidence>
<keyword evidence="3 6" id="KW-0479">Metal-binding</keyword>
<dbReference type="AlphaFoldDB" id="A0A9D6UK29"/>
<keyword evidence="6" id="KW-0249">Electron transport</keyword>
<proteinExistence type="predicted"/>
<keyword evidence="5 6" id="KW-0411">Iron-sulfur</keyword>
<dbReference type="SUPFAM" id="SSF54862">
    <property type="entry name" value="4Fe-4S ferredoxins"/>
    <property type="match status" value="1"/>
</dbReference>
<evidence type="ECO:0000256" key="6">
    <source>
        <dbReference type="RuleBase" id="RU368020"/>
    </source>
</evidence>
<evidence type="ECO:0000313" key="9">
    <source>
        <dbReference type="Proteomes" id="UP000808761"/>
    </source>
</evidence>
<gene>
    <name evidence="8" type="ORF">HZB08_00830</name>
</gene>
<evidence type="ECO:0000256" key="2">
    <source>
        <dbReference type="ARBA" id="ARBA00022485"/>
    </source>
</evidence>
<dbReference type="Pfam" id="PF13237">
    <property type="entry name" value="Fer4_10"/>
    <property type="match status" value="1"/>
</dbReference>
<dbReference type="GO" id="GO:0009055">
    <property type="term" value="F:electron transfer activity"/>
    <property type="evidence" value="ECO:0007669"/>
    <property type="project" value="UniProtKB-UniRule"/>
</dbReference>
<sequence length="55" mass="5639">MVDAATCTGCGICIDVCPNQALEMVDGIAKLTKPDLCDGIGECVEACPVQAIILI</sequence>
<dbReference type="PANTHER" id="PTHR24960:SF79">
    <property type="entry name" value="PHOTOSYSTEM I IRON-SULFUR CENTER"/>
    <property type="match status" value="1"/>
</dbReference>
<name>A0A9D6UK29_UNCSA</name>
<keyword evidence="4 6" id="KW-0408">Iron</keyword>
<dbReference type="PANTHER" id="PTHR24960">
    <property type="entry name" value="PHOTOSYSTEM I IRON-SULFUR CENTER-RELATED"/>
    <property type="match status" value="1"/>
</dbReference>
<dbReference type="EMBL" id="JACRKR010000040">
    <property type="protein sequence ID" value="MBI5078552.1"/>
    <property type="molecule type" value="Genomic_DNA"/>
</dbReference>
<evidence type="ECO:0000256" key="4">
    <source>
        <dbReference type="ARBA" id="ARBA00023004"/>
    </source>
</evidence>